<dbReference type="OrthoDB" id="372975at2759"/>
<feature type="region of interest" description="Disordered" evidence="1">
    <location>
        <begin position="280"/>
        <end position="331"/>
    </location>
</feature>
<gene>
    <name evidence="2" type="ORF">AK88_02054</name>
</gene>
<dbReference type="RefSeq" id="XP_012335111.1">
    <property type="nucleotide sequence ID" value="XM_012479688.1"/>
</dbReference>
<feature type="compositionally biased region" description="Basic residues" evidence="1">
    <location>
        <begin position="65"/>
        <end position="75"/>
    </location>
</feature>
<feature type="region of interest" description="Disordered" evidence="1">
    <location>
        <begin position="1"/>
        <end position="98"/>
    </location>
</feature>
<dbReference type="VEuPathDB" id="PlasmoDB:AK88_02054"/>
<dbReference type="OMA" id="HIHQTNH"/>
<organism evidence="2 3">
    <name type="scientific">Plasmodium fragile</name>
    <dbReference type="NCBI Taxonomy" id="5857"/>
    <lineage>
        <taxon>Eukaryota</taxon>
        <taxon>Sar</taxon>
        <taxon>Alveolata</taxon>
        <taxon>Apicomplexa</taxon>
        <taxon>Aconoidasida</taxon>
        <taxon>Haemosporida</taxon>
        <taxon>Plasmodiidae</taxon>
        <taxon>Plasmodium</taxon>
        <taxon>Plasmodium (Plasmodium)</taxon>
    </lineage>
</organism>
<sequence>MDLFEISSEKSSCQRMGREHQGRGGSGTAVRGRLIKPERSSEEREELTNLFSTSSGEDNNGTKEHQHRASGRKRGFFSDSVNGGDSAEEDRRKNKKRRVKSKCLFSTISDEDAGHKSAQQNELGDNCLFSSDVEKVNDRGDNCPQERNSNCLFSSSSEQATQCESDVKGKNESHNGEGANLQSTMHIRDGNFYLNVRDKGINKTRKKTSSCSKFALGRRSRIANRGARLPGRSGKRETTYYDLHDTTEEGMYRLINFAKLKRRATRKLNFMSILNMTNEGGESSGSSCGSLSRARCSSPSSSSSLSSIRSRGGAHAGDGTTESTANSEEDILNRTGVSYAALSESTQESIKDSAALNDEGNNNRTMNVYNYYYLGSHMDKLVLHKDVEKIKDSGNCVEGDNLHDRLFGLRDENQKRLDGVEVTSDGMHKVMSKEETTYRHKGKSFKMTKPRNKMEKRNNLMVERNLRLYRNFKNINVEVTRQNNLKGLNLKKIVVNFIRLVNKNMVLMRGQGQMDASQEGNYSGEKFKDTSDVEEWYVSKRGGDVTKGEEAQTEPLLQEERQHPSQLELAKCVCIFCSEKKKILTNEEMHISTFNYMDERKKEDTVIKPFFMHNYVFTAFMNYFIHYGKVARVQRGGENLHLYKFEKKITKKYGIKRVIIFVAKKVTLTTVGIHMEGSNMLQEDEEFVLFINFFKWSIIRRRYEEIVKLKRRKKEKESLSIFKTFFFFVKAIDEYCSICNIQVDHPNGKKKNFEKKKKFMSQPFCKREDNTHSNGTNSFGFSYSSHNEVRIQQIEDALNRDLINSRLMFALVDSLRISVGRTLYLFPAHMLVLV</sequence>
<evidence type="ECO:0000256" key="1">
    <source>
        <dbReference type="SAM" id="MobiDB-lite"/>
    </source>
</evidence>
<dbReference type="Proteomes" id="UP000054561">
    <property type="component" value="Unassembled WGS sequence"/>
</dbReference>
<dbReference type="EMBL" id="KQ001663">
    <property type="protein sequence ID" value="KJP88273.1"/>
    <property type="molecule type" value="Genomic_DNA"/>
</dbReference>
<dbReference type="AlphaFoldDB" id="A0A0D9QMX1"/>
<reference evidence="2 3" key="1">
    <citation type="submission" date="2014-03" db="EMBL/GenBank/DDBJ databases">
        <title>The Genome Sequence of Plasmodium fragile nilgiri.</title>
        <authorList>
            <consortium name="The Broad Institute Genomics Platform"/>
            <consortium name="The Broad Institute Genome Sequencing Center for Infectious Disease"/>
            <person name="Neafsey D."/>
            <person name="Duraisingh M."/>
            <person name="Young S.K."/>
            <person name="Zeng Q."/>
            <person name="Gargeya S."/>
            <person name="Abouelleil A."/>
            <person name="Alvarado L."/>
            <person name="Chapman S.B."/>
            <person name="Gainer-Dewar J."/>
            <person name="Goldberg J."/>
            <person name="Griggs A."/>
            <person name="Gujja S."/>
            <person name="Hansen M."/>
            <person name="Howarth C."/>
            <person name="Imamovic A."/>
            <person name="Larimer J."/>
            <person name="Pearson M."/>
            <person name="Poon T.W."/>
            <person name="Priest M."/>
            <person name="Roberts A."/>
            <person name="Saif S."/>
            <person name="Shea T."/>
            <person name="Sykes S."/>
            <person name="Wortman J."/>
            <person name="Nusbaum C."/>
            <person name="Birren B."/>
        </authorList>
    </citation>
    <scope>NUCLEOTIDE SEQUENCE [LARGE SCALE GENOMIC DNA]</scope>
    <source>
        <strain evidence="3">nilgiri</strain>
    </source>
</reference>
<accession>A0A0D9QMX1</accession>
<keyword evidence="3" id="KW-1185">Reference proteome</keyword>
<feature type="compositionally biased region" description="Polar residues" evidence="1">
    <location>
        <begin position="49"/>
        <end position="59"/>
    </location>
</feature>
<proteinExistence type="predicted"/>
<protein>
    <submittedName>
        <fullName evidence="2">Uncharacterized protein</fullName>
    </submittedName>
</protein>
<name>A0A0D9QMX1_PLAFR</name>
<evidence type="ECO:0000313" key="3">
    <source>
        <dbReference type="Proteomes" id="UP000054561"/>
    </source>
</evidence>
<dbReference type="GeneID" id="24267368"/>
<evidence type="ECO:0000313" key="2">
    <source>
        <dbReference type="EMBL" id="KJP88273.1"/>
    </source>
</evidence>
<feature type="compositionally biased region" description="Low complexity" evidence="1">
    <location>
        <begin position="280"/>
        <end position="311"/>
    </location>
</feature>